<dbReference type="Proteomes" id="UP000541109">
    <property type="component" value="Unassembled WGS sequence"/>
</dbReference>
<keyword evidence="2" id="KW-1185">Reference proteome</keyword>
<evidence type="ECO:0000313" key="2">
    <source>
        <dbReference type="Proteomes" id="UP000541109"/>
    </source>
</evidence>
<comment type="caution">
    <text evidence="1">The sequence shown here is derived from an EMBL/GenBank/DDBJ whole genome shotgun (WGS) entry which is preliminary data.</text>
</comment>
<dbReference type="AlphaFoldDB" id="A0A839AEE1"/>
<organism evidence="1 2">
    <name type="scientific">Stappia albiluteola</name>
    <dbReference type="NCBI Taxonomy" id="2758565"/>
    <lineage>
        <taxon>Bacteria</taxon>
        <taxon>Pseudomonadati</taxon>
        <taxon>Pseudomonadota</taxon>
        <taxon>Alphaproteobacteria</taxon>
        <taxon>Hyphomicrobiales</taxon>
        <taxon>Stappiaceae</taxon>
        <taxon>Stappia</taxon>
    </lineage>
</organism>
<accession>A0A839AEE1</accession>
<evidence type="ECO:0000313" key="1">
    <source>
        <dbReference type="EMBL" id="MBA5778053.1"/>
    </source>
</evidence>
<proteinExistence type="predicted"/>
<gene>
    <name evidence="1" type="ORF">H2509_13065</name>
</gene>
<name>A0A839AEE1_9HYPH</name>
<dbReference type="EMBL" id="JACFXV010000054">
    <property type="protein sequence ID" value="MBA5778053.1"/>
    <property type="molecule type" value="Genomic_DNA"/>
</dbReference>
<reference evidence="1 2" key="1">
    <citation type="submission" date="2020-07" db="EMBL/GenBank/DDBJ databases">
        <title>Stappia sp., F7233, whole genome shotgun sequencing project.</title>
        <authorList>
            <person name="Jiang S."/>
            <person name="Liu Z.W."/>
            <person name="Du Z.J."/>
        </authorList>
    </citation>
    <scope>NUCLEOTIDE SEQUENCE [LARGE SCALE GENOMIC DNA]</scope>
    <source>
        <strain evidence="1 2">F7233</strain>
    </source>
</reference>
<dbReference type="RefSeq" id="WP_182166059.1">
    <property type="nucleotide sequence ID" value="NZ_JACFXV010000054.1"/>
</dbReference>
<protein>
    <submittedName>
        <fullName evidence="1">Uncharacterized protein</fullName>
    </submittedName>
</protein>
<sequence>MICCSKPAHDRIDQLARFIGKVRTGIGALVAEALREDPRSNAVRVVTALADFMVWRTLRSAGTDARGRRELMVAIVEAALRQDETGPSE</sequence>